<evidence type="ECO:0000313" key="3">
    <source>
        <dbReference type="EMBL" id="KRT84101.1"/>
    </source>
</evidence>
<dbReference type="PANTHER" id="PTHR46576">
    <property type="entry name" value="BROMO ADJACENT HOMOLOGY DOMAIN-CONTAINING 1 PROTEIN"/>
    <property type="match status" value="1"/>
</dbReference>
<feature type="non-terminal residue" evidence="3">
    <location>
        <position position="606"/>
    </location>
</feature>
<feature type="compositionally biased region" description="Basic and acidic residues" evidence="1">
    <location>
        <begin position="36"/>
        <end position="49"/>
    </location>
</feature>
<proteinExistence type="predicted"/>
<dbReference type="GO" id="GO:0000976">
    <property type="term" value="F:transcription cis-regulatory region binding"/>
    <property type="evidence" value="ECO:0007669"/>
    <property type="project" value="TreeGrafter"/>
</dbReference>
<reference evidence="3 4" key="1">
    <citation type="submission" date="2015-09" db="EMBL/GenBank/DDBJ databases">
        <title>Draft genome of the scarab beetle Oryctes borbonicus.</title>
        <authorList>
            <person name="Meyer J.M."/>
            <person name="Markov G.V."/>
            <person name="Baskaran P."/>
            <person name="Herrmann M."/>
            <person name="Sommer R.J."/>
            <person name="Roedelsperger C."/>
        </authorList>
    </citation>
    <scope>NUCLEOTIDE SEQUENCE [LARGE SCALE GENOMIC DNA]</scope>
    <source>
        <strain evidence="3">OB123</strain>
        <tissue evidence="3">Whole animal</tissue>
    </source>
</reference>
<dbReference type="GO" id="GO:0005677">
    <property type="term" value="C:chromatin silencing complex"/>
    <property type="evidence" value="ECO:0007669"/>
    <property type="project" value="TreeGrafter"/>
</dbReference>
<dbReference type="PANTHER" id="PTHR46576:SF1">
    <property type="entry name" value="BROMO ADJACENT HOMOLOGY DOMAIN-CONTAINING 1 PROTEIN"/>
    <property type="match status" value="1"/>
</dbReference>
<organism evidence="3 4">
    <name type="scientific">Oryctes borbonicus</name>
    <dbReference type="NCBI Taxonomy" id="1629725"/>
    <lineage>
        <taxon>Eukaryota</taxon>
        <taxon>Metazoa</taxon>
        <taxon>Ecdysozoa</taxon>
        <taxon>Arthropoda</taxon>
        <taxon>Hexapoda</taxon>
        <taxon>Insecta</taxon>
        <taxon>Pterygota</taxon>
        <taxon>Neoptera</taxon>
        <taxon>Endopterygota</taxon>
        <taxon>Coleoptera</taxon>
        <taxon>Polyphaga</taxon>
        <taxon>Scarabaeiformia</taxon>
        <taxon>Scarabaeidae</taxon>
        <taxon>Dynastinae</taxon>
        <taxon>Oryctes</taxon>
    </lineage>
</organism>
<dbReference type="Proteomes" id="UP000051574">
    <property type="component" value="Unassembled WGS sequence"/>
</dbReference>
<dbReference type="GO" id="GO:0045892">
    <property type="term" value="P:negative regulation of DNA-templated transcription"/>
    <property type="evidence" value="ECO:0007669"/>
    <property type="project" value="TreeGrafter"/>
</dbReference>
<dbReference type="GO" id="GO:0031507">
    <property type="term" value="P:heterochromatin formation"/>
    <property type="evidence" value="ECO:0007669"/>
    <property type="project" value="TreeGrafter"/>
</dbReference>
<dbReference type="AlphaFoldDB" id="A0A0T6BA20"/>
<keyword evidence="4" id="KW-1185">Reference proteome</keyword>
<gene>
    <name evidence="3" type="ORF">AMK59_2955</name>
</gene>
<protein>
    <recommendedName>
        <fullName evidence="2">BAH domain-containing protein</fullName>
    </recommendedName>
</protein>
<dbReference type="InterPro" id="IPR053032">
    <property type="entry name" value="BAH_domain-containing"/>
</dbReference>
<accession>A0A0T6BA20</accession>
<feature type="region of interest" description="Disordered" evidence="1">
    <location>
        <begin position="254"/>
        <end position="294"/>
    </location>
</feature>
<sequence length="606" mass="67400">MEPASATGPPSPARGSAGMPPPPSPAGATYQAPPTPKHETPEPIDFKSTEKRRKQARVGKSAVRETLQQNTMLLMCQEQETPSSYINGVKREVESPKEEHKKDVVQEEVIVSKVEATNVEEKVEKVMITIQETKSESIVEPIIQVQCLKTEENETFTAVAKELTTVPPSPAVEHLEPCVKTVAENVKVKNMKRKPSITNNIIKEEPLPKKAKIEKSAGSYKDLIKKSYTAVQINNGKKKLLSRNLVQKLPKIRVKKPQSKRKLSPSKEIESKKLKSSKPLTVSNHNSKITSKDKDKTFVESDLIENKEPPQKKCKKSATVTTNKCKKIAPVVLDNLLARNSVDRTIESVISENTARTSKNGAILRTISEKCISGGAKVKAEVKKELVVAKKGSSSSSTAGKSAVVKNKASECKKGGAAKRKTKCKSADVVPQVVPRIPRRSLPLPKWSNGWEWKGEPFDGKVFLNSDEATVIRKCYPTMVHVGGDIIEARDCVLLKAGQRKSDLPFVAKIAALWENPEDGEMMMSLLWYYRPEHTEQGRLPSDQPDEVFASRHKDSNSVACIEDKCYVLTFNEYCRYRKNLRRLEEGMDEVPPCIPSAEAYPRLCR</sequence>
<evidence type="ECO:0000259" key="2">
    <source>
        <dbReference type="PROSITE" id="PS51038"/>
    </source>
</evidence>
<dbReference type="PROSITE" id="PS51038">
    <property type="entry name" value="BAH"/>
    <property type="match status" value="1"/>
</dbReference>
<evidence type="ECO:0000313" key="4">
    <source>
        <dbReference type="Proteomes" id="UP000051574"/>
    </source>
</evidence>
<comment type="caution">
    <text evidence="3">The sequence shown here is derived from an EMBL/GenBank/DDBJ whole genome shotgun (WGS) entry which is preliminary data.</text>
</comment>
<evidence type="ECO:0000256" key="1">
    <source>
        <dbReference type="SAM" id="MobiDB-lite"/>
    </source>
</evidence>
<dbReference type="InterPro" id="IPR043151">
    <property type="entry name" value="BAH_sf"/>
</dbReference>
<dbReference type="InterPro" id="IPR001025">
    <property type="entry name" value="BAH_dom"/>
</dbReference>
<dbReference type="Pfam" id="PF01426">
    <property type="entry name" value="BAH"/>
    <property type="match status" value="1"/>
</dbReference>
<dbReference type="GO" id="GO:0003682">
    <property type="term" value="F:chromatin binding"/>
    <property type="evidence" value="ECO:0007669"/>
    <property type="project" value="InterPro"/>
</dbReference>
<dbReference type="OrthoDB" id="1922186at2759"/>
<feature type="region of interest" description="Disordered" evidence="1">
    <location>
        <begin position="1"/>
        <end position="63"/>
    </location>
</feature>
<feature type="domain" description="BAH" evidence="2">
    <location>
        <begin position="485"/>
        <end position="606"/>
    </location>
</feature>
<dbReference type="SMART" id="SM00439">
    <property type="entry name" value="BAH"/>
    <property type="match status" value="1"/>
</dbReference>
<name>A0A0T6BA20_9SCAR</name>
<dbReference type="Gene3D" id="2.30.30.490">
    <property type="match status" value="1"/>
</dbReference>
<dbReference type="EMBL" id="LJIG01002839">
    <property type="protein sequence ID" value="KRT84101.1"/>
    <property type="molecule type" value="Genomic_DNA"/>
</dbReference>
<feature type="compositionally biased region" description="Low complexity" evidence="1">
    <location>
        <begin position="1"/>
        <end position="18"/>
    </location>
</feature>
<feature type="compositionally biased region" description="Basic residues" evidence="1">
    <location>
        <begin position="254"/>
        <end position="264"/>
    </location>
</feature>